<evidence type="ECO:0000313" key="2">
    <source>
        <dbReference type="Proteomes" id="UP001358417"/>
    </source>
</evidence>
<dbReference type="Gene3D" id="1.25.40.10">
    <property type="entry name" value="Tetratricopeptide repeat domain"/>
    <property type="match status" value="1"/>
</dbReference>
<dbReference type="Pfam" id="PF06041">
    <property type="entry name" value="DUF924"/>
    <property type="match status" value="1"/>
</dbReference>
<dbReference type="Proteomes" id="UP001358417">
    <property type="component" value="Unassembled WGS sequence"/>
</dbReference>
<sequence>MLGVPQALSRVRPNRVFSSFKLFSKLNIRQPKVLQLQSAFSIPEVLNPWARFSSNMTSSTSGITSSFAASSSLRPPIDDPEITSILSFWFSNRETSKKWFGGGESFDQEIRAQFASLVTQARNDQLDHWTETPQGSLALILLLDQFPRNIHRDSDQAHASDAKACQVAVASIAREFDKQIHATPADSDAEAEGMGMIQALFFYLPLMHDESVMSQIACIALSEALVTRCELANDDFARDYVTRSISHAKGHRDTIVKFGRFPKRNAILGRESTEEERLFLEQNPGGFFYSGPH</sequence>
<reference evidence="1 2" key="1">
    <citation type="submission" date="2023-08" db="EMBL/GenBank/DDBJ databases">
        <title>Black Yeasts Isolated from many extreme environments.</title>
        <authorList>
            <person name="Coleine C."/>
            <person name="Stajich J.E."/>
            <person name="Selbmann L."/>
        </authorList>
    </citation>
    <scope>NUCLEOTIDE SEQUENCE [LARGE SCALE GENOMIC DNA]</scope>
    <source>
        <strain evidence="1 2">CCFEE 5792</strain>
    </source>
</reference>
<protein>
    <recommendedName>
        <fullName evidence="3">DUF924-domain-containing protein</fullName>
    </recommendedName>
</protein>
<proteinExistence type="predicted"/>
<evidence type="ECO:0000313" key="1">
    <source>
        <dbReference type="EMBL" id="KAK5061405.1"/>
    </source>
</evidence>
<dbReference type="Gene3D" id="1.20.58.320">
    <property type="entry name" value="TPR-like"/>
    <property type="match status" value="1"/>
</dbReference>
<dbReference type="SUPFAM" id="SSF48452">
    <property type="entry name" value="TPR-like"/>
    <property type="match status" value="1"/>
</dbReference>
<dbReference type="GeneID" id="89976112"/>
<dbReference type="RefSeq" id="XP_064710502.1">
    <property type="nucleotide sequence ID" value="XM_064851499.1"/>
</dbReference>
<dbReference type="InterPro" id="IPR010323">
    <property type="entry name" value="DUF924"/>
</dbReference>
<keyword evidence="2" id="KW-1185">Reference proteome</keyword>
<name>A0AAV9NLW2_9EURO</name>
<dbReference type="InterPro" id="IPR011990">
    <property type="entry name" value="TPR-like_helical_dom_sf"/>
</dbReference>
<accession>A0AAV9NLW2</accession>
<evidence type="ECO:0008006" key="3">
    <source>
        <dbReference type="Google" id="ProtNLM"/>
    </source>
</evidence>
<dbReference type="AlphaFoldDB" id="A0AAV9NLW2"/>
<gene>
    <name evidence="1" type="ORF">LTR84_007947</name>
</gene>
<dbReference type="EMBL" id="JAVRRD010000003">
    <property type="protein sequence ID" value="KAK5061405.1"/>
    <property type="molecule type" value="Genomic_DNA"/>
</dbReference>
<organism evidence="1 2">
    <name type="scientific">Exophiala bonariae</name>
    <dbReference type="NCBI Taxonomy" id="1690606"/>
    <lineage>
        <taxon>Eukaryota</taxon>
        <taxon>Fungi</taxon>
        <taxon>Dikarya</taxon>
        <taxon>Ascomycota</taxon>
        <taxon>Pezizomycotina</taxon>
        <taxon>Eurotiomycetes</taxon>
        <taxon>Chaetothyriomycetidae</taxon>
        <taxon>Chaetothyriales</taxon>
        <taxon>Herpotrichiellaceae</taxon>
        <taxon>Exophiala</taxon>
    </lineage>
</organism>
<comment type="caution">
    <text evidence="1">The sequence shown here is derived from an EMBL/GenBank/DDBJ whole genome shotgun (WGS) entry which is preliminary data.</text>
</comment>